<dbReference type="RefSeq" id="WP_143988319.1">
    <property type="nucleotide sequence ID" value="NZ_CP041692.1"/>
</dbReference>
<organism evidence="2 3">
    <name type="scientific">Microlunatus elymi</name>
    <dbReference type="NCBI Taxonomy" id="2596828"/>
    <lineage>
        <taxon>Bacteria</taxon>
        <taxon>Bacillati</taxon>
        <taxon>Actinomycetota</taxon>
        <taxon>Actinomycetes</taxon>
        <taxon>Propionibacteriales</taxon>
        <taxon>Propionibacteriaceae</taxon>
        <taxon>Microlunatus</taxon>
    </lineage>
</organism>
<keyword evidence="1" id="KW-0472">Membrane</keyword>
<dbReference type="KEGG" id="mik:FOE78_22950"/>
<keyword evidence="1" id="KW-0812">Transmembrane</keyword>
<dbReference type="AlphaFoldDB" id="A0A516Q4K6"/>
<accession>A0A516Q4K6</accession>
<dbReference type="Proteomes" id="UP000319263">
    <property type="component" value="Chromosome"/>
</dbReference>
<protein>
    <recommendedName>
        <fullName evidence="4">LPXTG-motif cell wall anchor domain-containing protein</fullName>
    </recommendedName>
</protein>
<proteinExistence type="predicted"/>
<gene>
    <name evidence="2" type="ORF">FOE78_22950</name>
</gene>
<keyword evidence="3" id="KW-1185">Reference proteome</keyword>
<evidence type="ECO:0008006" key="4">
    <source>
        <dbReference type="Google" id="ProtNLM"/>
    </source>
</evidence>
<name>A0A516Q4K6_9ACTN</name>
<evidence type="ECO:0000313" key="3">
    <source>
        <dbReference type="Proteomes" id="UP000319263"/>
    </source>
</evidence>
<feature type="transmembrane region" description="Helical" evidence="1">
    <location>
        <begin position="42"/>
        <end position="62"/>
    </location>
</feature>
<feature type="transmembrane region" description="Helical" evidence="1">
    <location>
        <begin position="7"/>
        <end position="26"/>
    </location>
</feature>
<dbReference type="EMBL" id="CP041692">
    <property type="protein sequence ID" value="QDP98380.1"/>
    <property type="molecule type" value="Genomic_DNA"/>
</dbReference>
<keyword evidence="1" id="KW-1133">Transmembrane helix</keyword>
<sequence>MHSRPVRIAMIVVGVLALLVGALWVGQGLNLIGGSAMTGERVWIYIGAAVAAGGVVLLVLGLRRRHTTAGPLRS</sequence>
<reference evidence="2 3" key="1">
    <citation type="submission" date="2019-07" db="EMBL/GenBank/DDBJ databases">
        <title>Microlunatus dokdonensis sp. nov. isolated from the rhizospheric soil of the wild plant Elymus tsukushiensis.</title>
        <authorList>
            <person name="Ghim S.-Y."/>
            <person name="Hwang Y.-J."/>
            <person name="Son J.-S."/>
            <person name="Shin J.-H."/>
        </authorList>
    </citation>
    <scope>NUCLEOTIDE SEQUENCE [LARGE SCALE GENOMIC DNA]</scope>
    <source>
        <strain evidence="2 3">KUDC0627</strain>
    </source>
</reference>
<evidence type="ECO:0000313" key="2">
    <source>
        <dbReference type="EMBL" id="QDP98380.1"/>
    </source>
</evidence>
<evidence type="ECO:0000256" key="1">
    <source>
        <dbReference type="SAM" id="Phobius"/>
    </source>
</evidence>